<evidence type="ECO:0000313" key="3">
    <source>
        <dbReference type="Proteomes" id="UP000006591"/>
    </source>
</evidence>
<feature type="compositionally biased region" description="Basic and acidic residues" evidence="1">
    <location>
        <begin position="142"/>
        <end position="153"/>
    </location>
</feature>
<evidence type="ECO:0000256" key="1">
    <source>
        <dbReference type="SAM" id="MobiDB-lite"/>
    </source>
</evidence>
<proteinExistence type="predicted"/>
<dbReference type="AlphaFoldDB" id="A0A0E0I3L1"/>
<name>A0A0E0I3L1_ORYNI</name>
<dbReference type="Proteomes" id="UP000006591">
    <property type="component" value="Chromosome 7"/>
</dbReference>
<accession>A0A0E0I3L1</accession>
<protein>
    <submittedName>
        <fullName evidence="2">Uncharacterized protein</fullName>
    </submittedName>
</protein>
<reference evidence="2" key="1">
    <citation type="submission" date="2015-04" db="UniProtKB">
        <authorList>
            <consortium name="EnsemblPlants"/>
        </authorList>
    </citation>
    <scope>IDENTIFICATION</scope>
    <source>
        <strain evidence="2">SL10</strain>
    </source>
</reference>
<keyword evidence="3" id="KW-1185">Reference proteome</keyword>
<organism evidence="2">
    <name type="scientific">Oryza nivara</name>
    <name type="common">Indian wild rice</name>
    <name type="synonym">Oryza sativa f. spontanea</name>
    <dbReference type="NCBI Taxonomy" id="4536"/>
    <lineage>
        <taxon>Eukaryota</taxon>
        <taxon>Viridiplantae</taxon>
        <taxon>Streptophyta</taxon>
        <taxon>Embryophyta</taxon>
        <taxon>Tracheophyta</taxon>
        <taxon>Spermatophyta</taxon>
        <taxon>Magnoliopsida</taxon>
        <taxon>Liliopsida</taxon>
        <taxon>Poales</taxon>
        <taxon>Poaceae</taxon>
        <taxon>BOP clade</taxon>
        <taxon>Oryzoideae</taxon>
        <taxon>Oryzeae</taxon>
        <taxon>Oryzinae</taxon>
        <taxon>Oryza</taxon>
    </lineage>
</organism>
<dbReference type="EnsemblPlants" id="ONIVA07G20570.1">
    <property type="protein sequence ID" value="ONIVA07G20570.1"/>
    <property type="gene ID" value="ONIVA07G20570"/>
</dbReference>
<feature type="region of interest" description="Disordered" evidence="1">
    <location>
        <begin position="117"/>
        <end position="153"/>
    </location>
</feature>
<reference evidence="2" key="2">
    <citation type="submission" date="2018-04" db="EMBL/GenBank/DDBJ databases">
        <title>OnivRS2 (Oryza nivara Reference Sequence Version 2).</title>
        <authorList>
            <person name="Zhang J."/>
            <person name="Kudrna D."/>
            <person name="Lee S."/>
            <person name="Talag J."/>
            <person name="Rajasekar S."/>
            <person name="Welchert J."/>
            <person name="Hsing Y.-I."/>
            <person name="Wing R.A."/>
        </authorList>
    </citation>
    <scope>NUCLEOTIDE SEQUENCE [LARGE SCALE GENOMIC DNA]</scope>
    <source>
        <strain evidence="2">SL10</strain>
    </source>
</reference>
<feature type="compositionally biased region" description="Pro residues" evidence="1">
    <location>
        <begin position="127"/>
        <end position="138"/>
    </location>
</feature>
<evidence type="ECO:0000313" key="2">
    <source>
        <dbReference type="EnsemblPlants" id="ONIVA07G20570.1"/>
    </source>
</evidence>
<dbReference type="HOGENOM" id="CLU_088075_0_0_1"/>
<sequence>MSSETPLTARGVFFTLGEWDGLVPTEEYSSQIRDQSVWPKLADELVPPGTSDGVKPPLCSRALPRETAAGSATAAVGSATAAVGGSATAAVDGSGDALGWVIPSVVVAEPTAADVARARRRRCHPSRLPPPSPSPPQPLIDAIKEAGGDHVRR</sequence>
<dbReference type="Gramene" id="ONIVA07G20570.1">
    <property type="protein sequence ID" value="ONIVA07G20570.1"/>
    <property type="gene ID" value="ONIVA07G20570"/>
</dbReference>